<dbReference type="VEuPathDB" id="VectorBase:GPAI040891"/>
<name>A0A1B0AC81_GLOPL</name>
<sequence length="64" mass="7403">MAVDIFIMWTCVLERSIFNMSVIIGFSSGLHFHNEKMLKAKQLKLSLHNNKATKSKSPFQYSRV</sequence>
<dbReference type="Proteomes" id="UP000092445">
    <property type="component" value="Unassembled WGS sequence"/>
</dbReference>
<proteinExistence type="predicted"/>
<evidence type="ECO:0000313" key="1">
    <source>
        <dbReference type="EnsemblMetazoa" id="GPAI040891-PA"/>
    </source>
</evidence>
<evidence type="ECO:0000313" key="2">
    <source>
        <dbReference type="Proteomes" id="UP000092445"/>
    </source>
</evidence>
<reference evidence="2" key="1">
    <citation type="submission" date="2014-03" db="EMBL/GenBank/DDBJ databases">
        <authorList>
            <person name="Aksoy S."/>
            <person name="Warren W."/>
            <person name="Wilson R.K."/>
        </authorList>
    </citation>
    <scope>NUCLEOTIDE SEQUENCE [LARGE SCALE GENOMIC DNA]</scope>
    <source>
        <strain evidence="2">IAEA</strain>
    </source>
</reference>
<dbReference type="AlphaFoldDB" id="A0A1B0AC81"/>
<dbReference type="EnsemblMetazoa" id="GPAI040891-RA">
    <property type="protein sequence ID" value="GPAI040891-PA"/>
    <property type="gene ID" value="GPAI040891"/>
</dbReference>
<reference evidence="1" key="2">
    <citation type="submission" date="2020-05" db="UniProtKB">
        <authorList>
            <consortium name="EnsemblMetazoa"/>
        </authorList>
    </citation>
    <scope>IDENTIFICATION</scope>
    <source>
        <strain evidence="1">IAEA</strain>
    </source>
</reference>
<protein>
    <submittedName>
        <fullName evidence="1">Uncharacterized protein</fullName>
    </submittedName>
</protein>
<keyword evidence="2" id="KW-1185">Reference proteome</keyword>
<organism evidence="1 2">
    <name type="scientific">Glossina pallidipes</name>
    <name type="common">Tsetse fly</name>
    <dbReference type="NCBI Taxonomy" id="7398"/>
    <lineage>
        <taxon>Eukaryota</taxon>
        <taxon>Metazoa</taxon>
        <taxon>Ecdysozoa</taxon>
        <taxon>Arthropoda</taxon>
        <taxon>Hexapoda</taxon>
        <taxon>Insecta</taxon>
        <taxon>Pterygota</taxon>
        <taxon>Neoptera</taxon>
        <taxon>Endopterygota</taxon>
        <taxon>Diptera</taxon>
        <taxon>Brachycera</taxon>
        <taxon>Muscomorpha</taxon>
        <taxon>Hippoboscoidea</taxon>
        <taxon>Glossinidae</taxon>
        <taxon>Glossina</taxon>
    </lineage>
</organism>
<accession>A0A1B0AC81</accession>